<dbReference type="SUPFAM" id="SSF63825">
    <property type="entry name" value="YWTD domain"/>
    <property type="match status" value="1"/>
</dbReference>
<sequence>MTSHQFKNLTALAYDALHDTLLIVDQQTDNSSVYRFNFTSNDIELILTRKQIQSIVHDPAKDLLFWVQERNIFSIPLKSGSKCDVSDQNLVIELHDEIPSSIAVDSCEGYVKAIPSIF</sequence>
<protein>
    <recommendedName>
        <fullName evidence="3">Bee-milk protein</fullName>
    </recommendedName>
</protein>
<organism evidence="1 2">
    <name type="scientific">Helicoverpa armigera</name>
    <name type="common">Cotton bollworm</name>
    <name type="synonym">Heliothis armigera</name>
    <dbReference type="NCBI Taxonomy" id="29058"/>
    <lineage>
        <taxon>Eukaryota</taxon>
        <taxon>Metazoa</taxon>
        <taxon>Ecdysozoa</taxon>
        <taxon>Arthropoda</taxon>
        <taxon>Hexapoda</taxon>
        <taxon>Insecta</taxon>
        <taxon>Pterygota</taxon>
        <taxon>Neoptera</taxon>
        <taxon>Endopterygota</taxon>
        <taxon>Lepidoptera</taxon>
        <taxon>Glossata</taxon>
        <taxon>Ditrysia</taxon>
        <taxon>Noctuoidea</taxon>
        <taxon>Noctuidae</taxon>
        <taxon>Heliothinae</taxon>
        <taxon>Helicoverpa</taxon>
    </lineage>
</organism>
<evidence type="ECO:0000313" key="1">
    <source>
        <dbReference type="EMBL" id="PZC70574.1"/>
    </source>
</evidence>
<dbReference type="Gene3D" id="2.120.10.30">
    <property type="entry name" value="TolB, C-terminal domain"/>
    <property type="match status" value="1"/>
</dbReference>
<dbReference type="InterPro" id="IPR011042">
    <property type="entry name" value="6-blade_b-propeller_TolB-like"/>
</dbReference>
<dbReference type="EMBL" id="KZ150540">
    <property type="protein sequence ID" value="PZC70574.1"/>
    <property type="molecule type" value="Genomic_DNA"/>
</dbReference>
<dbReference type="AlphaFoldDB" id="A0A2W1B8Q2"/>
<proteinExistence type="predicted"/>
<gene>
    <name evidence="1" type="primary">HaOG215589</name>
    <name evidence="1" type="ORF">B5X24_HaOG215589</name>
</gene>
<evidence type="ECO:0000313" key="2">
    <source>
        <dbReference type="Proteomes" id="UP000249218"/>
    </source>
</evidence>
<dbReference type="OrthoDB" id="382013at2759"/>
<reference evidence="1 2" key="1">
    <citation type="journal article" date="2017" name="BMC Biol.">
        <title>Genomic innovations, transcriptional plasticity and gene loss underlying the evolution and divergence of two highly polyphagous and invasive Helicoverpa pest species.</title>
        <authorList>
            <person name="Pearce S.L."/>
            <person name="Clarke D.F."/>
            <person name="East P.D."/>
            <person name="Elfekih S."/>
            <person name="Gordon K.H."/>
            <person name="Jermiin L.S."/>
            <person name="McGaughran A."/>
            <person name="Oakeshott J.G."/>
            <person name="Papanikolaou A."/>
            <person name="Perera O.P."/>
            <person name="Rane R.V."/>
            <person name="Richards S."/>
            <person name="Tay W.T."/>
            <person name="Walsh T.K."/>
            <person name="Anderson A."/>
            <person name="Anderson C.J."/>
            <person name="Asgari S."/>
            <person name="Board P.G."/>
            <person name="Bretschneider A."/>
            <person name="Campbell P.M."/>
            <person name="Chertemps T."/>
            <person name="Christeller J.T."/>
            <person name="Coppin C.W."/>
            <person name="Downes S.J."/>
            <person name="Duan G."/>
            <person name="Farnsworth C.A."/>
            <person name="Good R.T."/>
            <person name="Han L.B."/>
            <person name="Han Y.C."/>
            <person name="Hatje K."/>
            <person name="Horne I."/>
            <person name="Huang Y.P."/>
            <person name="Hughes D.S."/>
            <person name="Jacquin-Joly E."/>
            <person name="James W."/>
            <person name="Jhangiani S."/>
            <person name="Kollmar M."/>
            <person name="Kuwar S.S."/>
            <person name="Li S."/>
            <person name="Liu N.Y."/>
            <person name="Maibeche M.T."/>
            <person name="Miller J.R."/>
            <person name="Montagne N."/>
            <person name="Perry T."/>
            <person name="Qu J."/>
            <person name="Song S.V."/>
            <person name="Sutton G.G."/>
            <person name="Vogel H."/>
            <person name="Walenz B.P."/>
            <person name="Xu W."/>
            <person name="Zhang H.J."/>
            <person name="Zou Z."/>
            <person name="Batterham P."/>
            <person name="Edwards O.R."/>
            <person name="Feyereisen R."/>
            <person name="Gibbs R.A."/>
            <person name="Heckel D.G."/>
            <person name="McGrath A."/>
            <person name="Robin C."/>
            <person name="Scherer S.E."/>
            <person name="Worley K.C."/>
            <person name="Wu Y.D."/>
        </authorList>
    </citation>
    <scope>NUCLEOTIDE SEQUENCE [LARGE SCALE GENOMIC DNA]</scope>
    <source>
        <strain evidence="1">Harm_GR_Male_#8</strain>
        <tissue evidence="1">Whole organism</tissue>
    </source>
</reference>
<dbReference type="Proteomes" id="UP000249218">
    <property type="component" value="Unassembled WGS sequence"/>
</dbReference>
<evidence type="ECO:0008006" key="3">
    <source>
        <dbReference type="Google" id="ProtNLM"/>
    </source>
</evidence>
<name>A0A2W1B8Q2_HELAM</name>
<accession>A0A2W1B8Q2</accession>
<keyword evidence="2" id="KW-1185">Reference proteome</keyword>